<keyword evidence="2" id="KW-1133">Transmembrane helix</keyword>
<keyword evidence="2" id="KW-0812">Transmembrane</keyword>
<evidence type="ECO:0000256" key="1">
    <source>
        <dbReference type="SAM" id="MobiDB-lite"/>
    </source>
</evidence>
<protein>
    <recommendedName>
        <fullName evidence="5">MARVEL domain-containing protein</fullName>
    </recommendedName>
</protein>
<comment type="caution">
    <text evidence="3">The sequence shown here is derived from an EMBL/GenBank/DDBJ whole genome shotgun (WGS) entry which is preliminary data.</text>
</comment>
<feature type="compositionally biased region" description="Low complexity" evidence="1">
    <location>
        <begin position="199"/>
        <end position="222"/>
    </location>
</feature>
<dbReference type="AlphaFoldDB" id="A0A226EZM1"/>
<evidence type="ECO:0008006" key="5">
    <source>
        <dbReference type="Google" id="ProtNLM"/>
    </source>
</evidence>
<feature type="transmembrane region" description="Helical" evidence="2">
    <location>
        <begin position="64"/>
        <end position="85"/>
    </location>
</feature>
<evidence type="ECO:0000313" key="4">
    <source>
        <dbReference type="Proteomes" id="UP000198287"/>
    </source>
</evidence>
<evidence type="ECO:0000256" key="2">
    <source>
        <dbReference type="SAM" id="Phobius"/>
    </source>
</evidence>
<feature type="transmembrane region" description="Helical" evidence="2">
    <location>
        <begin position="141"/>
        <end position="159"/>
    </location>
</feature>
<keyword evidence="2" id="KW-0472">Membrane</keyword>
<reference evidence="3 4" key="1">
    <citation type="submission" date="2015-12" db="EMBL/GenBank/DDBJ databases">
        <title>The genome of Folsomia candida.</title>
        <authorList>
            <person name="Faddeeva A."/>
            <person name="Derks M.F."/>
            <person name="Anvar Y."/>
            <person name="Smit S."/>
            <person name="Van Straalen N."/>
            <person name="Roelofs D."/>
        </authorList>
    </citation>
    <scope>NUCLEOTIDE SEQUENCE [LARGE SCALE GENOMIC DNA]</scope>
    <source>
        <strain evidence="3 4">VU population</strain>
        <tissue evidence="3">Whole body</tissue>
    </source>
</reference>
<feature type="transmembrane region" description="Helical" evidence="2">
    <location>
        <begin position="97"/>
        <end position="121"/>
    </location>
</feature>
<proteinExistence type="predicted"/>
<feature type="region of interest" description="Disordered" evidence="1">
    <location>
        <begin position="174"/>
        <end position="279"/>
    </location>
</feature>
<keyword evidence="4" id="KW-1185">Reference proteome</keyword>
<name>A0A226EZM1_FOLCA</name>
<feature type="compositionally biased region" description="Polar residues" evidence="1">
    <location>
        <begin position="223"/>
        <end position="253"/>
    </location>
</feature>
<feature type="transmembrane region" description="Helical" evidence="2">
    <location>
        <begin position="12"/>
        <end position="30"/>
    </location>
</feature>
<organism evidence="3 4">
    <name type="scientific">Folsomia candida</name>
    <name type="common">Springtail</name>
    <dbReference type="NCBI Taxonomy" id="158441"/>
    <lineage>
        <taxon>Eukaryota</taxon>
        <taxon>Metazoa</taxon>
        <taxon>Ecdysozoa</taxon>
        <taxon>Arthropoda</taxon>
        <taxon>Hexapoda</taxon>
        <taxon>Collembola</taxon>
        <taxon>Entomobryomorpha</taxon>
        <taxon>Isotomoidea</taxon>
        <taxon>Isotomidae</taxon>
        <taxon>Proisotominae</taxon>
        <taxon>Folsomia</taxon>
    </lineage>
</organism>
<feature type="compositionally biased region" description="Pro residues" evidence="1">
    <location>
        <begin position="179"/>
        <end position="188"/>
    </location>
</feature>
<evidence type="ECO:0000313" key="3">
    <source>
        <dbReference type="EMBL" id="OXA62590.1"/>
    </source>
</evidence>
<gene>
    <name evidence="3" type="ORF">Fcan01_01629</name>
</gene>
<accession>A0A226EZM1</accession>
<dbReference type="EMBL" id="LNIX01000001">
    <property type="protein sequence ID" value="OXA62590.1"/>
    <property type="molecule type" value="Genomic_DNA"/>
</dbReference>
<dbReference type="Proteomes" id="UP000198287">
    <property type="component" value="Unassembled WGS sequence"/>
</dbReference>
<sequence length="279" mass="30464">MYLSSKPGILKVITLAVLITCTAVGVSAHYNSVAKTLFDSDQGYRLCKITSECPHVAKPLEIVFVWTNIAVLALLLINLAVYIFLNKNVANFIAMDIIFTSVAGIFVTAAGSIFIYCAIIMDNYLDGELRKETKYIHKLAAGALGIMAGILFLTTANAIRYFSNTSSAPAQGAFVQQPYAPPPQPPPTGIQTNDRHINQGQEYQQKQHPQQYQQPPIYSSSYFGGNNNPPQQFQPGTAYTIGNNAGGYQSKPYQSVGYYAPTPKNDGGGYDISIPRVKY</sequence>